<dbReference type="InterPro" id="IPR024077">
    <property type="entry name" value="Neurolysin/TOP_dom2"/>
</dbReference>
<dbReference type="STRING" id="267212.GCA_001063965_00595"/>
<dbReference type="HOGENOM" id="CLU_001805_4_1_4"/>
<dbReference type="InterPro" id="IPR045090">
    <property type="entry name" value="Pept_M3A_M3B"/>
</dbReference>
<dbReference type="PANTHER" id="PTHR43660:SF1">
    <property type="entry name" value="DIPEPTIDYL CARBOXYPEPTIDASE"/>
    <property type="match status" value="1"/>
</dbReference>
<dbReference type="InterPro" id="IPR024079">
    <property type="entry name" value="MetalloPept_cat_dom_sf"/>
</dbReference>
<dbReference type="Gene3D" id="3.40.390.10">
    <property type="entry name" value="Collagenase (Catalytic Domain)"/>
    <property type="match status" value="1"/>
</dbReference>
<feature type="domain" description="Peptidase M3A/M3B catalytic" evidence="10">
    <location>
        <begin position="284"/>
        <end position="736"/>
    </location>
</feature>
<evidence type="ECO:0000313" key="13">
    <source>
        <dbReference type="Proteomes" id="UP000004105"/>
    </source>
</evidence>
<dbReference type="InterPro" id="IPR034005">
    <property type="entry name" value="M3A_DCP"/>
</dbReference>
<evidence type="ECO:0000256" key="7">
    <source>
        <dbReference type="ARBA" id="ARBA00024603"/>
    </source>
</evidence>
<comment type="catalytic activity">
    <reaction evidence="7">
        <text>Hydrolysis of oligopeptides, with broad specificity. Gly or Ala commonly occur as P1 or P1' residues, but more distant residues are also important, as is shown by the fact that Z-Gly-Pro-Gly-|-Gly-Pro-Ala is cleaved, but not Z-(Gly)(5).</text>
        <dbReference type="EC" id="3.4.24.70"/>
    </reaction>
</comment>
<comment type="caution">
    <text evidence="12">The sequence shown here is derived from an EMBL/GenBank/DDBJ whole genome shotgun (WGS) entry which is preliminary data.</text>
</comment>
<dbReference type="Gene3D" id="1.10.1370.40">
    <property type="match status" value="1"/>
</dbReference>
<evidence type="ECO:0000313" key="12">
    <source>
        <dbReference type="EMBL" id="EGF11543.1"/>
    </source>
</evidence>
<comment type="similarity">
    <text evidence="1 9">Belongs to the peptidase M3 family.</text>
</comment>
<accession>F2BA83</accession>
<evidence type="ECO:0000256" key="2">
    <source>
        <dbReference type="ARBA" id="ARBA00022670"/>
    </source>
</evidence>
<evidence type="ECO:0000256" key="1">
    <source>
        <dbReference type="ARBA" id="ARBA00006040"/>
    </source>
</evidence>
<dbReference type="EMBL" id="AFAY01000012">
    <property type="protein sequence ID" value="EGF11543.1"/>
    <property type="molecule type" value="Genomic_DNA"/>
</dbReference>
<keyword evidence="4 9" id="KW-0378">Hydrolase</keyword>
<dbReference type="EC" id="3.4.24.70" evidence="8"/>
<proteinExistence type="inferred from homology"/>
<dbReference type="InterPro" id="IPR001567">
    <property type="entry name" value="Pept_M3A_M3B_dom"/>
</dbReference>
<reference evidence="12 13" key="1">
    <citation type="submission" date="2011-02" db="EMBL/GenBank/DDBJ databases">
        <authorList>
            <person name="Muzny D."/>
            <person name="Qin X."/>
            <person name="Deng J."/>
            <person name="Jiang H."/>
            <person name="Liu Y."/>
            <person name="Qu J."/>
            <person name="Song X.-Z."/>
            <person name="Zhang L."/>
            <person name="Thornton R."/>
            <person name="Coyle M."/>
            <person name="Francisco L."/>
            <person name="Jackson L."/>
            <person name="Javaid M."/>
            <person name="Korchina V."/>
            <person name="Kovar C."/>
            <person name="Mata R."/>
            <person name="Mathew T."/>
            <person name="Ngo R."/>
            <person name="Nguyen L."/>
            <person name="Nguyen N."/>
            <person name="Okwuonu G."/>
            <person name="Ongeri F."/>
            <person name="Pham C."/>
            <person name="Simmons D."/>
            <person name="Wilczek-Boney K."/>
            <person name="Hale W."/>
            <person name="Jakkamsetti A."/>
            <person name="Pham P."/>
            <person name="Ruth R."/>
            <person name="San Lucas F."/>
            <person name="Warren J."/>
            <person name="Zhang J."/>
            <person name="Zhao Z."/>
            <person name="Zhou C."/>
            <person name="Zhu D."/>
            <person name="Lee S."/>
            <person name="Bess C."/>
            <person name="Blankenburg K."/>
            <person name="Forbes L."/>
            <person name="Fu Q."/>
            <person name="Gubbala S."/>
            <person name="Hirani K."/>
            <person name="Jayaseelan J.C."/>
            <person name="Lara F."/>
            <person name="Munidasa M."/>
            <person name="Palculict T."/>
            <person name="Patil S."/>
            <person name="Pu L.-L."/>
            <person name="Saada N."/>
            <person name="Tang L."/>
            <person name="Weissenberger G."/>
            <person name="Zhu Y."/>
            <person name="Hemphill L."/>
            <person name="Shang Y."/>
            <person name="Youmans B."/>
            <person name="Ayvaz T."/>
            <person name="Ross M."/>
            <person name="Santibanez J."/>
            <person name="Aqrawi P."/>
            <person name="Gross S."/>
            <person name="Joshi V."/>
            <person name="Fowler G."/>
            <person name="Nazareth L."/>
            <person name="Reid J."/>
            <person name="Worley K."/>
            <person name="Petrosino J."/>
            <person name="Highlander S."/>
            <person name="Gibbs R."/>
        </authorList>
    </citation>
    <scope>NUCLEOTIDE SEQUENCE [LARGE SCALE GENOMIC DNA]</scope>
    <source>
        <strain evidence="12 13">ATCC BAA-1200</strain>
    </source>
</reference>
<protein>
    <recommendedName>
        <fullName evidence="8">oligopeptidase A</fullName>
        <ecNumber evidence="8">3.4.24.70</ecNumber>
    </recommendedName>
</protein>
<dbReference type="FunFam" id="3.40.390.10:FF:000069">
    <property type="entry name" value="Oligopeptidase A"/>
    <property type="match status" value="1"/>
</dbReference>
<dbReference type="CDD" id="cd06456">
    <property type="entry name" value="M3A_DCP"/>
    <property type="match status" value="1"/>
</dbReference>
<name>F2BA83_9NEIS</name>
<keyword evidence="2 9" id="KW-0645">Protease</keyword>
<evidence type="ECO:0000259" key="11">
    <source>
        <dbReference type="Pfam" id="PF19310"/>
    </source>
</evidence>
<dbReference type="Gene3D" id="1.10.1370.10">
    <property type="entry name" value="Neurolysin, domain 3"/>
    <property type="match status" value="1"/>
</dbReference>
<evidence type="ECO:0000256" key="4">
    <source>
        <dbReference type="ARBA" id="ARBA00022801"/>
    </source>
</evidence>
<evidence type="ECO:0000259" key="10">
    <source>
        <dbReference type="Pfam" id="PF01432"/>
    </source>
</evidence>
<evidence type="ECO:0000256" key="9">
    <source>
        <dbReference type="RuleBase" id="RU003435"/>
    </source>
</evidence>
<dbReference type="InterPro" id="IPR045666">
    <property type="entry name" value="OpdA_N"/>
</dbReference>
<comment type="cofactor">
    <cofactor evidence="9">
        <name>Zn(2+)</name>
        <dbReference type="ChEBI" id="CHEBI:29105"/>
    </cofactor>
    <text evidence="9">Binds 1 zinc ion.</text>
</comment>
<dbReference type="AlphaFoldDB" id="F2BA83"/>
<dbReference type="GO" id="GO:0004222">
    <property type="term" value="F:metalloendopeptidase activity"/>
    <property type="evidence" value="ECO:0007669"/>
    <property type="project" value="UniProtKB-EC"/>
</dbReference>
<dbReference type="GO" id="GO:0006508">
    <property type="term" value="P:proteolysis"/>
    <property type="evidence" value="ECO:0007669"/>
    <property type="project" value="UniProtKB-KW"/>
</dbReference>
<evidence type="ECO:0000256" key="6">
    <source>
        <dbReference type="ARBA" id="ARBA00023049"/>
    </source>
</evidence>
<sequence length="742" mass="82486">MPPQRRTLRNSVPTIRPPAGCNFANEAPFGELHVFYFAEVSFSDGLRGRLKPFSHLQTSENPMTDNPLLHLGDTPRFPDIRPEHIRPAMEGAMAEARAELAKIKAEPNPTWQNTVEPLTDLTERVGRIWGVVSHLNSVADTPELRAEYNAQMPEATEFFTEIGQDIELYNRFKAIKAAPEAAALSEAQKTKLEHDLRDFVLSGAELPPEKQETLAALQTEAAQLGAKFSQNVLDATDAFALYFDDEGRLKGLDADEKAMFAAAAQAEGKSGWKIGLQIPHYLAVMKHADNRELRQTMHRAYLTRASELDNDGKFDNTATITRSLEIALEQARLLGFANYAELSLATKMADSPQQVLDFVRDLARRAKPHGEKDYAELKAYAREQLGLDTLEAWDVAYASEKLREAKYAFSESEVKRYFPAGKVLAGLFGQIGRLYGVRLKEREIPAWHPDVRYYELEKDGRTIGGVYMDLYAREGKRGGAWMNDYKGRRRLANGGIQLPAAYLVCNFTPPVGGKEARLSHDEIVTLFHETGHCLHHLLTEVDELGVSGINGVEWDAVELPSQFMENFAWEYPVLCAMSEHETSGAPLPEALYQKMLAAKNFQVGLFLARQTEFALFDMLIYSESDAGRLKNWPQVLENVRAEVVVIPQPAYNRFANSFGHIFAGGYSAGYYSYAWAEVLSADAYAAFEESGDLAATGARFLAEILSRGGSRGAAESFRAFRGRDATPDALLRHLGLTGGEAA</sequence>
<organism evidence="12 13">
    <name type="scientific">Neisseria bacilliformis ATCC BAA-1200</name>
    <dbReference type="NCBI Taxonomy" id="888742"/>
    <lineage>
        <taxon>Bacteria</taxon>
        <taxon>Pseudomonadati</taxon>
        <taxon>Pseudomonadota</taxon>
        <taxon>Betaproteobacteria</taxon>
        <taxon>Neisseriales</taxon>
        <taxon>Neisseriaceae</taxon>
        <taxon>Neisseria</taxon>
    </lineage>
</organism>
<dbReference type="FunFam" id="1.10.1370.40:FF:000007">
    <property type="entry name" value="Oligopeptidase A"/>
    <property type="match status" value="1"/>
</dbReference>
<evidence type="ECO:0000256" key="3">
    <source>
        <dbReference type="ARBA" id="ARBA00022723"/>
    </source>
</evidence>
<feature type="domain" description="Oligopeptidase A N-terminal" evidence="11">
    <location>
        <begin position="92"/>
        <end position="210"/>
    </location>
</feature>
<dbReference type="Pfam" id="PF01432">
    <property type="entry name" value="Peptidase_M3"/>
    <property type="match status" value="1"/>
</dbReference>
<dbReference type="GO" id="GO:0046872">
    <property type="term" value="F:metal ion binding"/>
    <property type="evidence" value="ECO:0007669"/>
    <property type="project" value="UniProtKB-UniRule"/>
</dbReference>
<gene>
    <name evidence="12" type="primary">prlC</name>
    <name evidence="12" type="ORF">HMPREF9123_0659</name>
</gene>
<evidence type="ECO:0000256" key="5">
    <source>
        <dbReference type="ARBA" id="ARBA00022833"/>
    </source>
</evidence>
<keyword evidence="13" id="KW-1185">Reference proteome</keyword>
<dbReference type="Proteomes" id="UP000004105">
    <property type="component" value="Unassembled WGS sequence"/>
</dbReference>
<keyword evidence="3 9" id="KW-0479">Metal-binding</keyword>
<keyword evidence="6 9" id="KW-0482">Metalloprotease</keyword>
<evidence type="ECO:0000256" key="8">
    <source>
        <dbReference type="ARBA" id="ARBA00026100"/>
    </source>
</evidence>
<dbReference type="SUPFAM" id="SSF55486">
    <property type="entry name" value="Metalloproteases ('zincins'), catalytic domain"/>
    <property type="match status" value="1"/>
</dbReference>
<dbReference type="PANTHER" id="PTHR43660">
    <property type="entry name" value="DIPEPTIDYL CARBOXYPEPTIDASE"/>
    <property type="match status" value="1"/>
</dbReference>
<dbReference type="Pfam" id="PF19310">
    <property type="entry name" value="TOP_N"/>
    <property type="match status" value="1"/>
</dbReference>
<keyword evidence="5 9" id="KW-0862">Zinc</keyword>